<evidence type="ECO:0000256" key="5">
    <source>
        <dbReference type="ARBA" id="ARBA00022741"/>
    </source>
</evidence>
<dbReference type="GO" id="GO:0005524">
    <property type="term" value="F:ATP binding"/>
    <property type="evidence" value="ECO:0007669"/>
    <property type="project" value="UniProtKB-KW"/>
</dbReference>
<dbReference type="Pfam" id="PF00005">
    <property type="entry name" value="ABC_tran"/>
    <property type="match status" value="1"/>
</dbReference>
<name>S3BIL6_9BURK</name>
<sequence length="267" mass="29349">MSFHTDEALLRYEHVDVSFKGCAVLHDISISLGRGEILAVVGESGCGKSTLLRAAVKLLGASGLITRGHIWFEGKDLPALSERALRPIRGASVGMIFQDASASLAPVRTVGEQVYEAVAAHERITEREVRKRAFDLFRTLHFETPERLWESYPFELSGGMCQRVGIVMAMLLRPQVLLADEPTSALDASVEVEVMRELLALREQFGTAIMLVTHDMGVAARMADRLLVLKDGRMVEIGSAADVLRHPQADYTRALIAATPRLRKSAE</sequence>
<dbReference type="SUPFAM" id="SSF52540">
    <property type="entry name" value="P-loop containing nucleoside triphosphate hydrolases"/>
    <property type="match status" value="1"/>
</dbReference>
<keyword evidence="7" id="KW-0472">Membrane</keyword>
<evidence type="ECO:0000259" key="8">
    <source>
        <dbReference type="PROSITE" id="PS50893"/>
    </source>
</evidence>
<keyword evidence="3" id="KW-0813">Transport</keyword>
<evidence type="ECO:0000256" key="6">
    <source>
        <dbReference type="ARBA" id="ARBA00022840"/>
    </source>
</evidence>
<dbReference type="PROSITE" id="PS00211">
    <property type="entry name" value="ABC_TRANSPORTER_1"/>
    <property type="match status" value="1"/>
</dbReference>
<dbReference type="eggNOG" id="COG0444">
    <property type="taxonomic scope" value="Bacteria"/>
</dbReference>
<dbReference type="PATRIC" id="fig|1203554.3.peg.959"/>
<proteinExistence type="inferred from homology"/>
<evidence type="ECO:0000256" key="7">
    <source>
        <dbReference type="ARBA" id="ARBA00023136"/>
    </source>
</evidence>
<comment type="similarity">
    <text evidence="2">Belongs to the ABC transporter superfamily.</text>
</comment>
<dbReference type="GO" id="GO:0005886">
    <property type="term" value="C:plasma membrane"/>
    <property type="evidence" value="ECO:0007669"/>
    <property type="project" value="UniProtKB-SubCell"/>
</dbReference>
<keyword evidence="6" id="KW-0067">ATP-binding</keyword>
<dbReference type="EMBL" id="ATCF01000012">
    <property type="protein sequence ID" value="EPE00207.1"/>
    <property type="molecule type" value="Genomic_DNA"/>
</dbReference>
<evidence type="ECO:0000313" key="9">
    <source>
        <dbReference type="EMBL" id="EPE00207.1"/>
    </source>
</evidence>
<dbReference type="AlphaFoldDB" id="S3BIL6"/>
<dbReference type="Gene3D" id="3.40.50.300">
    <property type="entry name" value="P-loop containing nucleotide triphosphate hydrolases"/>
    <property type="match status" value="1"/>
</dbReference>
<accession>S3BIL6</accession>
<dbReference type="GO" id="GO:0016887">
    <property type="term" value="F:ATP hydrolysis activity"/>
    <property type="evidence" value="ECO:0007669"/>
    <property type="project" value="InterPro"/>
</dbReference>
<keyword evidence="5" id="KW-0547">Nucleotide-binding</keyword>
<dbReference type="PANTHER" id="PTHR43297">
    <property type="entry name" value="OLIGOPEPTIDE TRANSPORT ATP-BINDING PROTEIN APPD"/>
    <property type="match status" value="1"/>
</dbReference>
<feature type="domain" description="ABC transporter" evidence="8">
    <location>
        <begin position="10"/>
        <end position="256"/>
    </location>
</feature>
<comment type="caution">
    <text evidence="9">The sequence shown here is derived from an EMBL/GenBank/DDBJ whole genome shotgun (WGS) entry which is preliminary data.</text>
</comment>
<keyword evidence="10" id="KW-1185">Reference proteome</keyword>
<evidence type="ECO:0000313" key="10">
    <source>
        <dbReference type="Proteomes" id="UP000014400"/>
    </source>
</evidence>
<dbReference type="InterPro" id="IPR027417">
    <property type="entry name" value="P-loop_NTPase"/>
</dbReference>
<comment type="subcellular location">
    <subcellularLocation>
        <location evidence="1">Cell inner membrane</location>
        <topology evidence="1">Peripheral membrane protein</topology>
    </subcellularLocation>
</comment>
<dbReference type="PANTHER" id="PTHR43297:SF2">
    <property type="entry name" value="DIPEPTIDE TRANSPORT ATP-BINDING PROTEIN DPPD"/>
    <property type="match status" value="1"/>
</dbReference>
<dbReference type="InterPro" id="IPR017871">
    <property type="entry name" value="ABC_transporter-like_CS"/>
</dbReference>
<dbReference type="STRING" id="1203554.HMPREF1476_00936"/>
<evidence type="ECO:0000256" key="1">
    <source>
        <dbReference type="ARBA" id="ARBA00004417"/>
    </source>
</evidence>
<dbReference type="HOGENOM" id="CLU_000604_1_23_4"/>
<dbReference type="InterPro" id="IPR050388">
    <property type="entry name" value="ABC_Ni/Peptide_Import"/>
</dbReference>
<keyword evidence="4" id="KW-1003">Cell membrane</keyword>
<reference evidence="9 10" key="1">
    <citation type="submission" date="2013-04" db="EMBL/GenBank/DDBJ databases">
        <title>The Genome Sequence of Sutterella wadsworthensis HGA0223.</title>
        <authorList>
            <consortium name="The Broad Institute Genomics Platform"/>
            <person name="Earl A."/>
            <person name="Ward D."/>
            <person name="Feldgarden M."/>
            <person name="Gevers D."/>
            <person name="Schmidt T.M."/>
            <person name="Dover J."/>
            <person name="Dai D."/>
            <person name="Walker B."/>
            <person name="Young S."/>
            <person name="Zeng Q."/>
            <person name="Gargeya S."/>
            <person name="Fitzgerald M."/>
            <person name="Haas B."/>
            <person name="Abouelleil A."/>
            <person name="Allen A.W."/>
            <person name="Alvarado L."/>
            <person name="Arachchi H.M."/>
            <person name="Berlin A.M."/>
            <person name="Chapman S.B."/>
            <person name="Gainer-Dewar J."/>
            <person name="Goldberg J."/>
            <person name="Griggs A."/>
            <person name="Gujja S."/>
            <person name="Hansen M."/>
            <person name="Howarth C."/>
            <person name="Imamovic A."/>
            <person name="Ireland A."/>
            <person name="Larimer J."/>
            <person name="McCowan C."/>
            <person name="Murphy C."/>
            <person name="Pearson M."/>
            <person name="Poon T.W."/>
            <person name="Priest M."/>
            <person name="Roberts A."/>
            <person name="Saif S."/>
            <person name="Shea T."/>
            <person name="Sisk P."/>
            <person name="Sykes S."/>
            <person name="Wortman J."/>
            <person name="Nusbaum C."/>
            <person name="Birren B."/>
        </authorList>
    </citation>
    <scope>NUCLEOTIDE SEQUENCE [LARGE SCALE GENOMIC DNA]</scope>
    <source>
        <strain evidence="9 10">HGA0223</strain>
    </source>
</reference>
<gene>
    <name evidence="9" type="ORF">HMPREF1476_00936</name>
</gene>
<dbReference type="CDD" id="cd03257">
    <property type="entry name" value="ABC_NikE_OppD_transporters"/>
    <property type="match status" value="1"/>
</dbReference>
<evidence type="ECO:0000256" key="4">
    <source>
        <dbReference type="ARBA" id="ARBA00022475"/>
    </source>
</evidence>
<dbReference type="InterPro" id="IPR003439">
    <property type="entry name" value="ABC_transporter-like_ATP-bd"/>
</dbReference>
<evidence type="ECO:0000256" key="2">
    <source>
        <dbReference type="ARBA" id="ARBA00005417"/>
    </source>
</evidence>
<dbReference type="Proteomes" id="UP000014400">
    <property type="component" value="Unassembled WGS sequence"/>
</dbReference>
<dbReference type="SMART" id="SM00382">
    <property type="entry name" value="AAA"/>
    <property type="match status" value="1"/>
</dbReference>
<evidence type="ECO:0000256" key="3">
    <source>
        <dbReference type="ARBA" id="ARBA00022448"/>
    </source>
</evidence>
<organism evidence="9 10">
    <name type="scientific">Sutterella wadsworthensis HGA0223</name>
    <dbReference type="NCBI Taxonomy" id="1203554"/>
    <lineage>
        <taxon>Bacteria</taxon>
        <taxon>Pseudomonadati</taxon>
        <taxon>Pseudomonadota</taxon>
        <taxon>Betaproteobacteria</taxon>
        <taxon>Burkholderiales</taxon>
        <taxon>Sutterellaceae</taxon>
        <taxon>Sutterella</taxon>
    </lineage>
</organism>
<protein>
    <recommendedName>
        <fullName evidence="8">ABC transporter domain-containing protein</fullName>
    </recommendedName>
</protein>
<dbReference type="PROSITE" id="PS50893">
    <property type="entry name" value="ABC_TRANSPORTER_2"/>
    <property type="match status" value="1"/>
</dbReference>
<dbReference type="InterPro" id="IPR003593">
    <property type="entry name" value="AAA+_ATPase"/>
</dbReference>
<dbReference type="RefSeq" id="WP_016474254.1">
    <property type="nucleotide sequence ID" value="NZ_KE150480.1"/>
</dbReference>